<dbReference type="PROSITE" id="PS50871">
    <property type="entry name" value="C1Q"/>
    <property type="match status" value="1"/>
</dbReference>
<dbReference type="Proteomes" id="UP000678393">
    <property type="component" value="Unassembled WGS sequence"/>
</dbReference>
<evidence type="ECO:0000256" key="2">
    <source>
        <dbReference type="ARBA" id="ARBA00022525"/>
    </source>
</evidence>
<feature type="signal peptide" evidence="3">
    <location>
        <begin position="1"/>
        <end position="17"/>
    </location>
</feature>
<keyword evidence="3" id="KW-0732">Signal</keyword>
<accession>A0A8S3ZRD3</accession>
<dbReference type="InterPro" id="IPR001073">
    <property type="entry name" value="C1q_dom"/>
</dbReference>
<proteinExistence type="predicted"/>
<dbReference type="Gene3D" id="2.60.120.40">
    <property type="match status" value="1"/>
</dbReference>
<reference evidence="5" key="1">
    <citation type="submission" date="2021-04" db="EMBL/GenBank/DDBJ databases">
        <authorList>
            <consortium name="Molecular Ecology Group"/>
        </authorList>
    </citation>
    <scope>NUCLEOTIDE SEQUENCE</scope>
</reference>
<dbReference type="AlphaFoldDB" id="A0A8S3ZRD3"/>
<dbReference type="PANTHER" id="PTHR15427">
    <property type="entry name" value="EMILIN ELASTIN MICROFIBRIL INTERFACE-LOCATED PROTEIN ELASTIN MICROFIBRIL INTERFACER"/>
    <property type="match status" value="1"/>
</dbReference>
<sequence>MLLTAVISLGLLSLVHGQCALKTVAFTAALSHSQTVDNNQVVVYDNTITNHGLGYDNKTGIFTAPAEGFFLFHLHLLKTKNQEAWLELFHNDDLIVSAYAQNSTQFDAAGNSVILWVMAGDRVDIRAHRLSGLFGKPDELYTTFSGHYVGAKS</sequence>
<evidence type="ECO:0000256" key="1">
    <source>
        <dbReference type="ARBA" id="ARBA00004613"/>
    </source>
</evidence>
<dbReference type="PANTHER" id="PTHR15427:SF50">
    <property type="entry name" value="COMPLEMENT C1Q TUMOR NECROSIS FACTOR-RELATED PROTEIN 2-LIKE"/>
    <property type="match status" value="1"/>
</dbReference>
<dbReference type="InterPro" id="IPR050392">
    <property type="entry name" value="Collagen/C1q_domain"/>
</dbReference>
<dbReference type="Pfam" id="PF00386">
    <property type="entry name" value="C1q"/>
    <property type="match status" value="1"/>
</dbReference>
<name>A0A8S3ZRD3_9EUPU</name>
<evidence type="ECO:0000256" key="3">
    <source>
        <dbReference type="SAM" id="SignalP"/>
    </source>
</evidence>
<keyword evidence="2" id="KW-0964">Secreted</keyword>
<keyword evidence="6" id="KW-1185">Reference proteome</keyword>
<gene>
    <name evidence="5" type="ORF">CUNI_LOCUS17632</name>
</gene>
<dbReference type="EMBL" id="CAJHNH020005057">
    <property type="protein sequence ID" value="CAG5132074.1"/>
    <property type="molecule type" value="Genomic_DNA"/>
</dbReference>
<dbReference type="OrthoDB" id="6154955at2759"/>
<dbReference type="SMART" id="SM00110">
    <property type="entry name" value="C1Q"/>
    <property type="match status" value="1"/>
</dbReference>
<evidence type="ECO:0000313" key="5">
    <source>
        <dbReference type="EMBL" id="CAG5132074.1"/>
    </source>
</evidence>
<protein>
    <recommendedName>
        <fullName evidence="4">C1q domain-containing protein</fullName>
    </recommendedName>
</protein>
<feature type="domain" description="C1q" evidence="4">
    <location>
        <begin position="19"/>
        <end position="153"/>
    </location>
</feature>
<organism evidence="5 6">
    <name type="scientific">Candidula unifasciata</name>
    <dbReference type="NCBI Taxonomy" id="100452"/>
    <lineage>
        <taxon>Eukaryota</taxon>
        <taxon>Metazoa</taxon>
        <taxon>Spiralia</taxon>
        <taxon>Lophotrochozoa</taxon>
        <taxon>Mollusca</taxon>
        <taxon>Gastropoda</taxon>
        <taxon>Heterobranchia</taxon>
        <taxon>Euthyneura</taxon>
        <taxon>Panpulmonata</taxon>
        <taxon>Eupulmonata</taxon>
        <taxon>Stylommatophora</taxon>
        <taxon>Helicina</taxon>
        <taxon>Helicoidea</taxon>
        <taxon>Geomitridae</taxon>
        <taxon>Candidula</taxon>
    </lineage>
</organism>
<feature type="chain" id="PRO_5035864977" description="C1q domain-containing protein" evidence="3">
    <location>
        <begin position="18"/>
        <end position="153"/>
    </location>
</feature>
<evidence type="ECO:0000259" key="4">
    <source>
        <dbReference type="PROSITE" id="PS50871"/>
    </source>
</evidence>
<comment type="subcellular location">
    <subcellularLocation>
        <location evidence="1">Secreted</location>
    </subcellularLocation>
</comment>
<dbReference type="PRINTS" id="PR00007">
    <property type="entry name" value="COMPLEMNTC1Q"/>
</dbReference>
<dbReference type="InterPro" id="IPR008983">
    <property type="entry name" value="Tumour_necrosis_fac-like_dom"/>
</dbReference>
<dbReference type="GO" id="GO:0005576">
    <property type="term" value="C:extracellular region"/>
    <property type="evidence" value="ECO:0007669"/>
    <property type="project" value="UniProtKB-SubCell"/>
</dbReference>
<comment type="caution">
    <text evidence="5">The sequence shown here is derived from an EMBL/GenBank/DDBJ whole genome shotgun (WGS) entry which is preliminary data.</text>
</comment>
<evidence type="ECO:0000313" key="6">
    <source>
        <dbReference type="Proteomes" id="UP000678393"/>
    </source>
</evidence>
<dbReference type="SUPFAM" id="SSF49842">
    <property type="entry name" value="TNF-like"/>
    <property type="match status" value="1"/>
</dbReference>